<dbReference type="HAMAP" id="MF_00859">
    <property type="entry name" value="RuBisCO_S_bact"/>
    <property type="match status" value="1"/>
</dbReference>
<keyword evidence="1" id="KW-0113">Calvin cycle</keyword>
<evidence type="ECO:0000256" key="3">
    <source>
        <dbReference type="ARBA" id="ARBA00038826"/>
    </source>
</evidence>
<dbReference type="PANTHER" id="PTHR31262:SF23">
    <property type="entry name" value="RIBULOSE BISPHOSPHATE CARBOXYLASE SMALL SUBUNIT"/>
    <property type="match status" value="1"/>
</dbReference>
<evidence type="ECO:0000259" key="4">
    <source>
        <dbReference type="SMART" id="SM00961"/>
    </source>
</evidence>
<dbReference type="InterPro" id="IPR000894">
    <property type="entry name" value="RuBisCO_ssu_dom"/>
</dbReference>
<feature type="domain" description="Ribulose bisphosphate carboxylase small subunit" evidence="4">
    <location>
        <begin position="4"/>
        <end position="103"/>
    </location>
</feature>
<dbReference type="Gene3D" id="3.30.190.10">
    <property type="entry name" value="Ribulose bisphosphate carboxylase, small subunit"/>
    <property type="match status" value="1"/>
</dbReference>
<dbReference type="OrthoDB" id="25430at2"/>
<protein>
    <submittedName>
        <fullName evidence="5">Ribulose-1,5-bisphosphate carboxylase/oxygenase small subunit-2</fullName>
    </submittedName>
</protein>
<reference evidence="5 6" key="1">
    <citation type="journal article" date="2011" name="J. Bacteriol.">
        <title>Draft genome sequence of the anoxygenic filamentous phototrophic bacterium Oscillochloris trichoides subsp. DG-6.</title>
        <authorList>
            <person name="Kuznetsov B.B."/>
            <person name="Ivanovsky R.N."/>
            <person name="Keppen O.I."/>
            <person name="Sukhacheva M.V."/>
            <person name="Bumazhkin B.K."/>
            <person name="Patutina E.O."/>
            <person name="Beletsky A.V."/>
            <person name="Mardanov A.V."/>
            <person name="Baslerov R.V."/>
            <person name="Panteleeva A.N."/>
            <person name="Kolganova T.V."/>
            <person name="Ravin N.V."/>
            <person name="Skryabin K.G."/>
        </authorList>
    </citation>
    <scope>NUCLEOTIDE SEQUENCE [LARGE SCALE GENOMIC DNA]</scope>
    <source>
        <strain evidence="5 6">DG-6</strain>
    </source>
</reference>
<name>E1IGS2_9CHLR</name>
<evidence type="ECO:0000256" key="1">
    <source>
        <dbReference type="ARBA" id="ARBA00022567"/>
    </source>
</evidence>
<dbReference type="InterPro" id="IPR036385">
    <property type="entry name" value="RuBisCO_ssu_sf"/>
</dbReference>
<dbReference type="eggNOG" id="COG4451">
    <property type="taxonomic scope" value="Bacteria"/>
</dbReference>
<keyword evidence="2" id="KW-0120">Carbon dioxide fixation</keyword>
<evidence type="ECO:0000256" key="2">
    <source>
        <dbReference type="ARBA" id="ARBA00023300"/>
    </source>
</evidence>
<dbReference type="PANTHER" id="PTHR31262">
    <property type="entry name" value="RIBULOSE BISPHOSPHATE CARBOXYLASE SMALL CHAIN 1, CHLOROPLASTIC"/>
    <property type="match status" value="1"/>
</dbReference>
<sequence length="139" mass="16336">MRITQGTFSYLPDFTDEEIKAQIQYCLNNDWPISIEYTDDPHPRNVYWEMFGMPMFDIRDPAAIMQTLAECKATFPNHYIRISGFDRSLGRATTALQFIVNRPANEPGFHLERQEVSDRQIRYTIRSYASEKPSGQRYE</sequence>
<dbReference type="EMBL" id="ADVR01000111">
    <property type="protein sequence ID" value="EFO79598.1"/>
    <property type="molecule type" value="Genomic_DNA"/>
</dbReference>
<comment type="caution">
    <text evidence="5">The sequence shown here is derived from an EMBL/GenBank/DDBJ whole genome shotgun (WGS) entry which is preliminary data.</text>
</comment>
<dbReference type="SUPFAM" id="SSF55239">
    <property type="entry name" value="RuBisCO, small subunit"/>
    <property type="match status" value="1"/>
</dbReference>
<keyword evidence="6" id="KW-1185">Reference proteome</keyword>
<dbReference type="SMART" id="SM00961">
    <property type="entry name" value="RuBisCO_small"/>
    <property type="match status" value="1"/>
</dbReference>
<dbReference type="CDD" id="cd03527">
    <property type="entry name" value="RuBisCO_small"/>
    <property type="match status" value="1"/>
</dbReference>
<dbReference type="STRING" id="765420.OSCT_2523"/>
<evidence type="ECO:0000313" key="6">
    <source>
        <dbReference type="Proteomes" id="UP000054010"/>
    </source>
</evidence>
<dbReference type="AlphaFoldDB" id="E1IGS2"/>
<dbReference type="GO" id="GO:0019253">
    <property type="term" value="P:reductive pentose-phosphate cycle"/>
    <property type="evidence" value="ECO:0007669"/>
    <property type="project" value="UniProtKB-KW"/>
</dbReference>
<accession>E1IGS2</accession>
<dbReference type="Pfam" id="PF00101">
    <property type="entry name" value="RuBisCO_small"/>
    <property type="match status" value="1"/>
</dbReference>
<dbReference type="InterPro" id="IPR024681">
    <property type="entry name" value="RuBisCO_ssu"/>
</dbReference>
<proteinExistence type="inferred from homology"/>
<dbReference type="HOGENOM" id="CLU_098114_2_0_0"/>
<evidence type="ECO:0000313" key="5">
    <source>
        <dbReference type="EMBL" id="EFO79598.1"/>
    </source>
</evidence>
<dbReference type="Proteomes" id="UP000054010">
    <property type="component" value="Unassembled WGS sequence"/>
</dbReference>
<comment type="subunit">
    <text evidence="3">Heterohexadecamer of 8 large and 8 small subunits.</text>
</comment>
<organism evidence="5 6">
    <name type="scientific">Oscillochloris trichoides DG-6</name>
    <dbReference type="NCBI Taxonomy" id="765420"/>
    <lineage>
        <taxon>Bacteria</taxon>
        <taxon>Bacillati</taxon>
        <taxon>Chloroflexota</taxon>
        <taxon>Chloroflexia</taxon>
        <taxon>Chloroflexales</taxon>
        <taxon>Chloroflexineae</taxon>
        <taxon>Oscillochloridaceae</taxon>
        <taxon>Oscillochloris</taxon>
    </lineage>
</organism>
<gene>
    <name evidence="5" type="ORF">OSCT_2523</name>
</gene>